<evidence type="ECO:0000313" key="19">
    <source>
        <dbReference type="Proteomes" id="UP000095284"/>
    </source>
</evidence>
<keyword evidence="13 15" id="KW-0539">Nucleus</keyword>
<keyword evidence="6 15" id="KW-0479">Metal-binding</keyword>
<dbReference type="Gene3D" id="1.10.150.670">
    <property type="entry name" value="Crossover junction endonuclease EME1, DNA-binding domain"/>
    <property type="match status" value="1"/>
</dbReference>
<keyword evidence="12 15" id="KW-0234">DNA repair</keyword>
<dbReference type="PANTHER" id="PTHR13451:SF0">
    <property type="entry name" value="CROSSOVER JUNCTION ENDONUCLEASE MUS81"/>
    <property type="match status" value="1"/>
</dbReference>
<dbReference type="Proteomes" id="UP000659654">
    <property type="component" value="Unassembled WGS sequence"/>
</dbReference>
<dbReference type="Proteomes" id="UP000095284">
    <property type="component" value="Unplaced"/>
</dbReference>
<evidence type="ECO:0000256" key="14">
    <source>
        <dbReference type="ARBA" id="ARBA00023254"/>
    </source>
</evidence>
<keyword evidence="10 15" id="KW-0460">Magnesium</keyword>
<evidence type="ECO:0000259" key="16">
    <source>
        <dbReference type="SMART" id="SM00891"/>
    </source>
</evidence>
<reference evidence="21" key="1">
    <citation type="submission" date="2016-11" db="UniProtKB">
        <authorList>
            <consortium name="WormBaseParasite"/>
        </authorList>
    </citation>
    <scope>IDENTIFICATION</scope>
</reference>
<comment type="subunit">
    <text evidence="15">Interacts with EME1.</text>
</comment>
<keyword evidence="7 15" id="KW-0255">Endonuclease</keyword>
<dbReference type="Pfam" id="PF02732">
    <property type="entry name" value="ERCC4"/>
    <property type="match status" value="1"/>
</dbReference>
<dbReference type="SUPFAM" id="SSF47802">
    <property type="entry name" value="DNA polymerase beta, N-terminal domain-like"/>
    <property type="match status" value="1"/>
</dbReference>
<keyword evidence="5 15" id="KW-0540">Nuclease</keyword>
<dbReference type="InterPro" id="IPR042530">
    <property type="entry name" value="EME1/EME2_C"/>
</dbReference>
<keyword evidence="14" id="KW-0469">Meiosis</keyword>
<keyword evidence="11 15" id="KW-0233">DNA recombination</keyword>
<dbReference type="InterPro" id="IPR027421">
    <property type="entry name" value="DNA_pol_lamdba_lyase_dom_sf"/>
</dbReference>
<comment type="similarity">
    <text evidence="3 15">Belongs to the XPF family.</text>
</comment>
<dbReference type="eggNOG" id="KOG2379">
    <property type="taxonomic scope" value="Eukaryota"/>
</dbReference>
<dbReference type="Gene3D" id="3.40.50.10130">
    <property type="match status" value="1"/>
</dbReference>
<evidence type="ECO:0000256" key="4">
    <source>
        <dbReference type="ARBA" id="ARBA00017114"/>
    </source>
</evidence>
<reference evidence="18" key="2">
    <citation type="submission" date="2020-08" db="EMBL/GenBank/DDBJ databases">
        <authorList>
            <person name="Kikuchi T."/>
        </authorList>
    </citation>
    <scope>NUCLEOTIDE SEQUENCE</scope>
    <source>
        <strain evidence="17">Ka4C1</strain>
    </source>
</reference>
<evidence type="ECO:0000313" key="17">
    <source>
        <dbReference type="EMBL" id="CAD5209828.1"/>
    </source>
</evidence>
<accession>A0A1I7RY20</accession>
<comment type="cofactor">
    <cofactor evidence="1 15">
        <name>Mg(2+)</name>
        <dbReference type="ChEBI" id="CHEBI:18420"/>
    </cofactor>
</comment>
<evidence type="ECO:0000256" key="1">
    <source>
        <dbReference type="ARBA" id="ARBA00001946"/>
    </source>
</evidence>
<evidence type="ECO:0000256" key="5">
    <source>
        <dbReference type="ARBA" id="ARBA00022722"/>
    </source>
</evidence>
<gene>
    <name evidence="17" type="ORF">BXYJ_LOCUS1630</name>
</gene>
<evidence type="ECO:0000313" key="20">
    <source>
        <dbReference type="Proteomes" id="UP000659654"/>
    </source>
</evidence>
<dbReference type="Gene3D" id="1.10.150.110">
    <property type="entry name" value="DNA polymerase beta, N-terminal domain-like"/>
    <property type="match status" value="1"/>
</dbReference>
<dbReference type="InterPro" id="IPR011335">
    <property type="entry name" value="Restrct_endonuc-II-like"/>
</dbReference>
<dbReference type="GO" id="GO:0048257">
    <property type="term" value="F:3'-flap endonuclease activity"/>
    <property type="evidence" value="ECO:0007669"/>
    <property type="project" value="TreeGrafter"/>
</dbReference>
<dbReference type="GO" id="GO:0046872">
    <property type="term" value="F:metal ion binding"/>
    <property type="evidence" value="ECO:0007669"/>
    <property type="project" value="UniProtKB-UniRule"/>
</dbReference>
<keyword evidence="20" id="KW-1185">Reference proteome</keyword>
<dbReference type="GO" id="GO:0006308">
    <property type="term" value="P:DNA catabolic process"/>
    <property type="evidence" value="ECO:0007669"/>
    <property type="project" value="UniProtKB-UniRule"/>
</dbReference>
<dbReference type="EMBL" id="CAJFCV020000001">
    <property type="protein sequence ID" value="CAG9085198.1"/>
    <property type="molecule type" value="Genomic_DNA"/>
</dbReference>
<dbReference type="GO" id="GO:0031573">
    <property type="term" value="P:mitotic intra-S DNA damage checkpoint signaling"/>
    <property type="evidence" value="ECO:0007669"/>
    <property type="project" value="TreeGrafter"/>
</dbReference>
<dbReference type="InterPro" id="IPR047416">
    <property type="entry name" value="XPF_nuclease_Mus81"/>
</dbReference>
<dbReference type="GO" id="GO:0000712">
    <property type="term" value="P:resolution of meiotic recombination intermediates"/>
    <property type="evidence" value="ECO:0007669"/>
    <property type="project" value="TreeGrafter"/>
</dbReference>
<evidence type="ECO:0000256" key="10">
    <source>
        <dbReference type="ARBA" id="ARBA00022842"/>
    </source>
</evidence>
<dbReference type="EMBL" id="CAJFDI010000001">
    <property type="protein sequence ID" value="CAD5209828.1"/>
    <property type="molecule type" value="Genomic_DNA"/>
</dbReference>
<dbReference type="Proteomes" id="UP000582659">
    <property type="component" value="Unassembled WGS sequence"/>
</dbReference>
<evidence type="ECO:0000256" key="2">
    <source>
        <dbReference type="ARBA" id="ARBA00004123"/>
    </source>
</evidence>
<evidence type="ECO:0000313" key="21">
    <source>
        <dbReference type="WBParaSite" id="BXY_0563700.1"/>
    </source>
</evidence>
<evidence type="ECO:0000256" key="15">
    <source>
        <dbReference type="RuleBase" id="RU369042"/>
    </source>
</evidence>
<comment type="subcellular location">
    <subcellularLocation>
        <location evidence="2 15">Nucleus</location>
    </subcellularLocation>
</comment>
<dbReference type="InterPro" id="IPR006166">
    <property type="entry name" value="ERCC4_domain"/>
</dbReference>
<dbReference type="OrthoDB" id="5963188at2759"/>
<comment type="function">
    <text evidence="15">Interacts with EME1 to form a DNA structure-specific endonuclease with substrate preference for branched DNA structures with a 5'-end at the branch nick. Typical substrates include 3'-flap structures, D-loops, replication forks and nicked Holliday junctions. May be required in mitosis for the processing of stalled or collapsed replication fork intermediates. May be required in meiosis for the repair of meiosis-specific double strand breaks subsequent to single-end invasion (SEI).</text>
</comment>
<proteinExistence type="inferred from homology"/>
<dbReference type="InterPro" id="IPR033309">
    <property type="entry name" value="Mus81"/>
</dbReference>
<dbReference type="PANTHER" id="PTHR13451">
    <property type="entry name" value="CLASS II CROSSOVER JUNCTION ENDONUCLEASE MUS81"/>
    <property type="match status" value="1"/>
</dbReference>
<dbReference type="GO" id="GO:0048476">
    <property type="term" value="C:Holliday junction resolvase complex"/>
    <property type="evidence" value="ECO:0007669"/>
    <property type="project" value="UniProtKB-UniRule"/>
</dbReference>
<dbReference type="WBParaSite" id="BXY_0563700.1">
    <property type="protein sequence ID" value="BXY_0563700.1"/>
    <property type="gene ID" value="BXY_0563700"/>
</dbReference>
<dbReference type="GO" id="GO:0000727">
    <property type="term" value="P:double-strand break repair via break-induced replication"/>
    <property type="evidence" value="ECO:0007669"/>
    <property type="project" value="UniProtKB-UniRule"/>
</dbReference>
<evidence type="ECO:0000256" key="9">
    <source>
        <dbReference type="ARBA" id="ARBA00022801"/>
    </source>
</evidence>
<dbReference type="SMART" id="SM00891">
    <property type="entry name" value="ERCC4"/>
    <property type="match status" value="1"/>
</dbReference>
<evidence type="ECO:0000256" key="11">
    <source>
        <dbReference type="ARBA" id="ARBA00023172"/>
    </source>
</evidence>
<evidence type="ECO:0000256" key="3">
    <source>
        <dbReference type="ARBA" id="ARBA00010015"/>
    </source>
</evidence>
<evidence type="ECO:0000256" key="12">
    <source>
        <dbReference type="ARBA" id="ARBA00023204"/>
    </source>
</evidence>
<evidence type="ECO:0000256" key="8">
    <source>
        <dbReference type="ARBA" id="ARBA00022763"/>
    </source>
</evidence>
<evidence type="ECO:0000256" key="13">
    <source>
        <dbReference type="ARBA" id="ARBA00023242"/>
    </source>
</evidence>
<feature type="domain" description="ERCC4" evidence="16">
    <location>
        <begin position="216"/>
        <end position="314"/>
    </location>
</feature>
<evidence type="ECO:0000256" key="7">
    <source>
        <dbReference type="ARBA" id="ARBA00022759"/>
    </source>
</evidence>
<dbReference type="SUPFAM" id="SSF52980">
    <property type="entry name" value="Restriction endonuclease-like"/>
    <property type="match status" value="1"/>
</dbReference>
<evidence type="ECO:0000313" key="18">
    <source>
        <dbReference type="EMBL" id="CAG9085198.1"/>
    </source>
</evidence>
<dbReference type="FunFam" id="3.40.50.10130:FF:000005">
    <property type="entry name" value="crossover junction endonuclease MUS81 isoform X1"/>
    <property type="match status" value="1"/>
</dbReference>
<organism evidence="19 21">
    <name type="scientific">Bursaphelenchus xylophilus</name>
    <name type="common">Pinewood nematode worm</name>
    <name type="synonym">Aphelenchoides xylophilus</name>
    <dbReference type="NCBI Taxonomy" id="6326"/>
    <lineage>
        <taxon>Eukaryota</taxon>
        <taxon>Metazoa</taxon>
        <taxon>Ecdysozoa</taxon>
        <taxon>Nematoda</taxon>
        <taxon>Chromadorea</taxon>
        <taxon>Rhabditida</taxon>
        <taxon>Tylenchina</taxon>
        <taxon>Tylenchomorpha</taxon>
        <taxon>Aphelenchoidea</taxon>
        <taxon>Aphelenchoididae</taxon>
        <taxon>Bursaphelenchus</taxon>
    </lineage>
</organism>
<dbReference type="CDD" id="cd20074">
    <property type="entry name" value="XPF_nuclease_Mus81"/>
    <property type="match status" value="1"/>
</dbReference>
<keyword evidence="9 15" id="KW-0378">Hydrolase</keyword>
<dbReference type="GO" id="GO:0008821">
    <property type="term" value="F:crossover junction DNA endonuclease activity"/>
    <property type="evidence" value="ECO:0007669"/>
    <property type="project" value="UniProtKB-UniRule"/>
</dbReference>
<name>A0A1I7RY20_BURXY</name>
<dbReference type="AlphaFoldDB" id="A0A1I7RY20"/>
<keyword evidence="8 15" id="KW-0227">DNA damage</keyword>
<evidence type="ECO:0000256" key="6">
    <source>
        <dbReference type="ARBA" id="ARBA00022723"/>
    </source>
</evidence>
<dbReference type="GO" id="GO:0005634">
    <property type="term" value="C:nucleus"/>
    <property type="evidence" value="ECO:0007669"/>
    <property type="project" value="UniProtKB-SubCell"/>
</dbReference>
<dbReference type="GO" id="GO:0003677">
    <property type="term" value="F:DNA binding"/>
    <property type="evidence" value="ECO:0007669"/>
    <property type="project" value="UniProtKB-UniRule"/>
</dbReference>
<dbReference type="EC" id="3.1.22.-" evidence="15"/>
<dbReference type="SMR" id="A0A1I7RY20"/>
<protein>
    <recommendedName>
        <fullName evidence="4 15">Crossover junction endonuclease MUS81</fullName>
        <ecNumber evidence="15">3.1.22.-</ecNumber>
    </recommendedName>
</protein>
<sequence length="454" mass="51197">MPPKAVKVNLIYPENYFYEKVLNDWKNNASDANGRFVVSKALENLRKYPLRINGYSDLKTIKGVGEDFATRLDSALKFYKELSKSDSLSLKEIRAIKNGDALQFLCESTVSRGKKTIPFLSVEARTNVRLMAKFTGVGYELKTKSSEQKPKPCCSNVGTGIVQGSIDTESTISFLAPTSSTLRISTPRKDIFSDIVNEEQSLLEFHPNHGSNAQVLLVVDNRENRNDGRSKGLCDHLQRKNVQYDLRPLSVGDFLWTLSVGSGHENEMVLDFIVERKTWDDLKTSIRQSRYHEQKQRLKQSGVKNIILLVEGPNSRVDPSLEQAIVSTCIQDGFMVQRVQNLAETAHFLRDLTNYLTKRINSESVSGQSFSTFQDESKKTKEVTVSDCFLKQLTVCPRVSTNKAKEIVARFPSLRALRSLYSRGFSQVSHEDKLQNAMPTIPASVSRQVSLFFS</sequence>